<accession>A0A2P2N748</accession>
<proteinExistence type="predicted"/>
<dbReference type="EMBL" id="GGEC01057814">
    <property type="protein sequence ID" value="MBX38298.1"/>
    <property type="molecule type" value="Transcribed_RNA"/>
</dbReference>
<name>A0A2P2N748_RHIMU</name>
<dbReference type="AlphaFoldDB" id="A0A2P2N748"/>
<evidence type="ECO:0000313" key="1">
    <source>
        <dbReference type="EMBL" id="MBX38298.1"/>
    </source>
</evidence>
<reference evidence="1" key="1">
    <citation type="submission" date="2018-02" db="EMBL/GenBank/DDBJ databases">
        <title>Rhizophora mucronata_Transcriptome.</title>
        <authorList>
            <person name="Meera S.P."/>
            <person name="Sreeshan A."/>
            <person name="Augustine A."/>
        </authorList>
    </citation>
    <scope>NUCLEOTIDE SEQUENCE</scope>
    <source>
        <tissue evidence="1">Leaf</tissue>
    </source>
</reference>
<sequence>MLIILQSVKFLRSLSVQVGYIM</sequence>
<protein>
    <submittedName>
        <fullName evidence="1">Uncharacterized protein</fullName>
    </submittedName>
</protein>
<organism evidence="1">
    <name type="scientific">Rhizophora mucronata</name>
    <name type="common">Asiatic mangrove</name>
    <dbReference type="NCBI Taxonomy" id="61149"/>
    <lineage>
        <taxon>Eukaryota</taxon>
        <taxon>Viridiplantae</taxon>
        <taxon>Streptophyta</taxon>
        <taxon>Embryophyta</taxon>
        <taxon>Tracheophyta</taxon>
        <taxon>Spermatophyta</taxon>
        <taxon>Magnoliopsida</taxon>
        <taxon>eudicotyledons</taxon>
        <taxon>Gunneridae</taxon>
        <taxon>Pentapetalae</taxon>
        <taxon>rosids</taxon>
        <taxon>fabids</taxon>
        <taxon>Malpighiales</taxon>
        <taxon>Rhizophoraceae</taxon>
        <taxon>Rhizophora</taxon>
    </lineage>
</organism>